<dbReference type="InterPro" id="IPR004358">
    <property type="entry name" value="Sig_transdc_His_kin-like_C"/>
</dbReference>
<evidence type="ECO:0000259" key="16">
    <source>
        <dbReference type="PROSITE" id="PS50109"/>
    </source>
</evidence>
<evidence type="ECO:0000256" key="12">
    <source>
        <dbReference type="ARBA" id="ARBA00022989"/>
    </source>
</evidence>
<dbReference type="SMART" id="SM00388">
    <property type="entry name" value="HisKA"/>
    <property type="match status" value="1"/>
</dbReference>
<sequence>MMSILKGFWKKIRLYLILVMLPTLIISYFIYEKETEKIDLKNKQTATLMLNIHKNQMNYLISETEARLTSLAMGFDQPLETKKVQNILENIYKQEPRFSGLYLLDKKGNVTASTTPLKEKINLSFRDYFKRIQVTKQTVITDNYVSRITKQRILSICVPVLDENEEVTNVLIAAIQIDYLRNIMNVLNPDLHFKMLNQNGHVVFTSGPQPVPEGGSTVSTYLDENSWKLEVFPQRASTSEVLSVMLIPLSSAFILLNILFTLVQYIVLRRQTQQERHENEAQKLELIGTLAASTAHEIRNPLTGISGFIQLLQKKYHSEEDQLYFSVIEEEIKRINQIVSEFLVLGKPTAEKWQNNSVKEIVSEIMPIVFSEANLYNVEVDLQINTIQDVGVYCTKDHIKQVVLNVAKNSLEAMPNGGHLKIVIEAEKEHVIIKVEDTGEGIPEEMLKHIFLPFITSKEKGTGLGLVVCKRIISMYGGTIDIHSEVNKGTTVMIMLPSAHSA</sequence>
<evidence type="ECO:0000256" key="15">
    <source>
        <dbReference type="SAM" id="Phobius"/>
    </source>
</evidence>
<evidence type="ECO:0000256" key="6">
    <source>
        <dbReference type="ARBA" id="ARBA00022679"/>
    </source>
</evidence>
<dbReference type="CDD" id="cd12914">
    <property type="entry name" value="PDC1_DGC_like"/>
    <property type="match status" value="1"/>
</dbReference>
<dbReference type="PANTHER" id="PTHR43065">
    <property type="entry name" value="SENSOR HISTIDINE KINASE"/>
    <property type="match status" value="1"/>
</dbReference>
<evidence type="ECO:0000256" key="11">
    <source>
        <dbReference type="ARBA" id="ARBA00022969"/>
    </source>
</evidence>
<dbReference type="InterPro" id="IPR005467">
    <property type="entry name" value="His_kinase_dom"/>
</dbReference>
<dbReference type="GO" id="GO:0030435">
    <property type="term" value="P:sporulation resulting in formation of a cellular spore"/>
    <property type="evidence" value="ECO:0007669"/>
    <property type="project" value="UniProtKB-KW"/>
</dbReference>
<keyword evidence="5" id="KW-0597">Phosphoprotein</keyword>
<evidence type="ECO:0000256" key="2">
    <source>
        <dbReference type="ARBA" id="ARBA00004651"/>
    </source>
</evidence>
<keyword evidence="12 15" id="KW-1133">Transmembrane helix</keyword>
<dbReference type="InterPro" id="IPR036890">
    <property type="entry name" value="HATPase_C_sf"/>
</dbReference>
<name>A0A5C0WD16_BACIA</name>
<keyword evidence="13" id="KW-0902">Two-component regulatory system</keyword>
<dbReference type="InterPro" id="IPR003661">
    <property type="entry name" value="HisK_dim/P_dom"/>
</dbReference>
<evidence type="ECO:0000256" key="5">
    <source>
        <dbReference type="ARBA" id="ARBA00022553"/>
    </source>
</evidence>
<dbReference type="GO" id="GO:0000155">
    <property type="term" value="F:phosphorelay sensor kinase activity"/>
    <property type="evidence" value="ECO:0007669"/>
    <property type="project" value="InterPro"/>
</dbReference>
<keyword evidence="14 15" id="KW-0472">Membrane</keyword>
<dbReference type="SMART" id="SM00387">
    <property type="entry name" value="HATPase_c"/>
    <property type="match status" value="1"/>
</dbReference>
<proteinExistence type="predicted"/>
<keyword evidence="18" id="KW-1185">Reference proteome</keyword>
<feature type="domain" description="Histidine kinase" evidence="16">
    <location>
        <begin position="293"/>
        <end position="500"/>
    </location>
</feature>
<accession>A0A5C0WD16</accession>
<protein>
    <recommendedName>
        <fullName evidence="3">histidine kinase</fullName>
        <ecNumber evidence="3">2.7.13.3</ecNumber>
    </recommendedName>
</protein>
<dbReference type="PROSITE" id="PS50109">
    <property type="entry name" value="HIS_KIN"/>
    <property type="match status" value="1"/>
</dbReference>
<dbReference type="Proteomes" id="UP000325032">
    <property type="component" value="Chromosome"/>
</dbReference>
<keyword evidence="8" id="KW-0547">Nucleotide-binding</keyword>
<keyword evidence="7 15" id="KW-0812">Transmembrane</keyword>
<dbReference type="Gene3D" id="3.30.450.20">
    <property type="entry name" value="PAS domain"/>
    <property type="match status" value="2"/>
</dbReference>
<comment type="subcellular location">
    <subcellularLocation>
        <location evidence="2">Cell membrane</location>
        <topology evidence="2">Multi-pass membrane protein</topology>
    </subcellularLocation>
</comment>
<evidence type="ECO:0000256" key="8">
    <source>
        <dbReference type="ARBA" id="ARBA00022741"/>
    </source>
</evidence>
<evidence type="ECO:0000313" key="18">
    <source>
        <dbReference type="Proteomes" id="UP000325032"/>
    </source>
</evidence>
<evidence type="ECO:0000256" key="3">
    <source>
        <dbReference type="ARBA" id="ARBA00012438"/>
    </source>
</evidence>
<evidence type="ECO:0000256" key="14">
    <source>
        <dbReference type="ARBA" id="ARBA00023136"/>
    </source>
</evidence>
<dbReference type="EMBL" id="CP043404">
    <property type="protein sequence ID" value="QEK62055.1"/>
    <property type="molecule type" value="Genomic_DNA"/>
</dbReference>
<dbReference type="AlphaFoldDB" id="A0A5C0WD16"/>
<dbReference type="Pfam" id="PF02743">
    <property type="entry name" value="dCache_1"/>
    <property type="match status" value="1"/>
</dbReference>
<keyword evidence="11" id="KW-0749">Sporulation</keyword>
<dbReference type="InterPro" id="IPR036097">
    <property type="entry name" value="HisK_dim/P_sf"/>
</dbReference>
<evidence type="ECO:0000256" key="13">
    <source>
        <dbReference type="ARBA" id="ARBA00023012"/>
    </source>
</evidence>
<evidence type="ECO:0000313" key="17">
    <source>
        <dbReference type="EMBL" id="QEK62055.1"/>
    </source>
</evidence>
<dbReference type="SUPFAM" id="SSF55874">
    <property type="entry name" value="ATPase domain of HSP90 chaperone/DNA topoisomerase II/histidine kinase"/>
    <property type="match status" value="1"/>
</dbReference>
<dbReference type="GO" id="GO:0005524">
    <property type="term" value="F:ATP binding"/>
    <property type="evidence" value="ECO:0007669"/>
    <property type="project" value="UniProtKB-KW"/>
</dbReference>
<evidence type="ECO:0000256" key="10">
    <source>
        <dbReference type="ARBA" id="ARBA00022840"/>
    </source>
</evidence>
<dbReference type="InterPro" id="IPR003594">
    <property type="entry name" value="HATPase_dom"/>
</dbReference>
<evidence type="ECO:0000256" key="9">
    <source>
        <dbReference type="ARBA" id="ARBA00022777"/>
    </source>
</evidence>
<dbReference type="Gene3D" id="1.10.287.130">
    <property type="match status" value="1"/>
</dbReference>
<keyword evidence="9 17" id="KW-0418">Kinase</keyword>
<comment type="catalytic activity">
    <reaction evidence="1">
        <text>ATP + protein L-histidine = ADP + protein N-phospho-L-histidine.</text>
        <dbReference type="EC" id="2.7.13.3"/>
    </reaction>
</comment>
<feature type="transmembrane region" description="Helical" evidence="15">
    <location>
        <begin position="241"/>
        <end position="268"/>
    </location>
</feature>
<gene>
    <name evidence="17" type="primary">kinD</name>
    <name evidence="17" type="ORF">FX981_00219</name>
</gene>
<keyword evidence="4" id="KW-1003">Cell membrane</keyword>
<reference evidence="17 18" key="1">
    <citation type="journal article" date="2018" name="Plant Biotechnol. Rep.">
        <title>Diversity and antifungal activity of endophytic bacteria associated with Panax ginseng seedlings.</title>
        <authorList>
            <person name="Park J.M."/>
            <person name="Hong C.E."/>
            <person name="Jo S.H."/>
        </authorList>
    </citation>
    <scope>NUCLEOTIDE SEQUENCE [LARGE SCALE GENOMIC DNA]</scope>
    <source>
        <strain evidence="17 18">PgKB20</strain>
    </source>
</reference>
<dbReference type="FunFam" id="1.10.287.130:FF:000040">
    <property type="entry name" value="PAS domain-containing sensor histidine kinase"/>
    <property type="match status" value="1"/>
</dbReference>
<dbReference type="InterPro" id="IPR029151">
    <property type="entry name" value="Sensor-like_sf"/>
</dbReference>
<evidence type="ECO:0000256" key="1">
    <source>
        <dbReference type="ARBA" id="ARBA00000085"/>
    </source>
</evidence>
<dbReference type="InterPro" id="IPR033479">
    <property type="entry name" value="dCache_1"/>
</dbReference>
<dbReference type="PRINTS" id="PR00344">
    <property type="entry name" value="BCTRLSENSOR"/>
</dbReference>
<dbReference type="SUPFAM" id="SSF103190">
    <property type="entry name" value="Sensory domain-like"/>
    <property type="match status" value="1"/>
</dbReference>
<dbReference type="GO" id="GO:0005886">
    <property type="term" value="C:plasma membrane"/>
    <property type="evidence" value="ECO:0007669"/>
    <property type="project" value="UniProtKB-SubCell"/>
</dbReference>
<dbReference type="SUPFAM" id="SSF47384">
    <property type="entry name" value="Homodimeric domain of signal transducing histidine kinase"/>
    <property type="match status" value="1"/>
</dbReference>
<keyword evidence="10" id="KW-0067">ATP-binding</keyword>
<evidence type="ECO:0000256" key="7">
    <source>
        <dbReference type="ARBA" id="ARBA00022692"/>
    </source>
</evidence>
<keyword evidence="6 17" id="KW-0808">Transferase</keyword>
<dbReference type="CDD" id="cd00082">
    <property type="entry name" value="HisKA"/>
    <property type="match status" value="1"/>
</dbReference>
<feature type="transmembrane region" description="Helical" evidence="15">
    <location>
        <begin position="12"/>
        <end position="31"/>
    </location>
</feature>
<dbReference type="PANTHER" id="PTHR43065:SF10">
    <property type="entry name" value="PEROXIDE STRESS-ACTIVATED HISTIDINE KINASE MAK3"/>
    <property type="match status" value="1"/>
</dbReference>
<dbReference type="Pfam" id="PF00512">
    <property type="entry name" value="HisKA"/>
    <property type="match status" value="1"/>
</dbReference>
<organism evidence="17 18">
    <name type="scientific">Bacillus safensis</name>
    <dbReference type="NCBI Taxonomy" id="561879"/>
    <lineage>
        <taxon>Bacteria</taxon>
        <taxon>Bacillati</taxon>
        <taxon>Bacillota</taxon>
        <taxon>Bacilli</taxon>
        <taxon>Bacillales</taxon>
        <taxon>Bacillaceae</taxon>
        <taxon>Bacillus</taxon>
    </lineage>
</organism>
<dbReference type="Pfam" id="PF02518">
    <property type="entry name" value="HATPase_c"/>
    <property type="match status" value="1"/>
</dbReference>
<dbReference type="Gene3D" id="3.30.565.10">
    <property type="entry name" value="Histidine kinase-like ATPase, C-terminal domain"/>
    <property type="match status" value="1"/>
</dbReference>
<evidence type="ECO:0000256" key="4">
    <source>
        <dbReference type="ARBA" id="ARBA00022475"/>
    </source>
</evidence>
<dbReference type="EC" id="2.7.13.3" evidence="3"/>
<dbReference type="CDD" id="cd00075">
    <property type="entry name" value="HATPase"/>
    <property type="match status" value="1"/>
</dbReference>